<dbReference type="RefSeq" id="WP_130102904.1">
    <property type="nucleotide sequence ID" value="NZ_SDWW01000027.1"/>
</dbReference>
<dbReference type="AlphaFoldDB" id="A0A4V1ZH43"/>
<reference evidence="1 2" key="1">
    <citation type="submission" date="2019-01" db="EMBL/GenBank/DDBJ databases">
        <title>Novel species of Cellulomonas.</title>
        <authorList>
            <person name="Liu Q."/>
            <person name="Xin Y.-H."/>
        </authorList>
    </citation>
    <scope>NUCLEOTIDE SEQUENCE [LARGE SCALE GENOMIC DNA]</scope>
    <source>
        <strain evidence="1 2">HLT2-17</strain>
    </source>
</reference>
<sequence length="321" mass="34597">MNAAQLLYGLTIHSDLELNQDRPSPARAPVDVRVRVGPEVDVPAEPLDGRCLVRYGVGDQKYYTMVERPDGSALLRFHGSCDVVVSRGLDEMTVRRAPGAEPGIEKVLTTGASLAFLLYRRSHLVLHASAVDLGDHALAFVGNSGMGKSTMAALLCSDGARLITDDVLRIDDVTTVPVARLGATEIRLRKGADSLAERFDSHVPGRRTSADARQVLRLSDGARDRLPLRALVIPQPSPGLDRVVIEQLGTREALFALLGFPRILGWQDQGVLQNQFELTGALVRRIPVVVARVPWGPPFQPGLVGQLLDAVSEVVGGVPAH</sequence>
<protein>
    <recommendedName>
        <fullName evidence="3">HPr kinase/phosphorylase C-terminal domain-containing protein</fullName>
    </recommendedName>
</protein>
<dbReference type="SUPFAM" id="SSF53795">
    <property type="entry name" value="PEP carboxykinase-like"/>
    <property type="match status" value="1"/>
</dbReference>
<organism evidence="1 2">
    <name type="scientific">Pengzhenrongella frigida</name>
    <dbReference type="NCBI Taxonomy" id="1259133"/>
    <lineage>
        <taxon>Bacteria</taxon>
        <taxon>Bacillati</taxon>
        <taxon>Actinomycetota</taxon>
        <taxon>Actinomycetes</taxon>
        <taxon>Micrococcales</taxon>
        <taxon>Pengzhenrongella</taxon>
    </lineage>
</organism>
<comment type="caution">
    <text evidence="1">The sequence shown here is derived from an EMBL/GenBank/DDBJ whole genome shotgun (WGS) entry which is preliminary data.</text>
</comment>
<keyword evidence="2" id="KW-1185">Reference proteome</keyword>
<evidence type="ECO:0008006" key="3">
    <source>
        <dbReference type="Google" id="ProtNLM"/>
    </source>
</evidence>
<dbReference type="Proteomes" id="UP000293764">
    <property type="component" value="Unassembled WGS sequence"/>
</dbReference>
<dbReference type="InterPro" id="IPR027417">
    <property type="entry name" value="P-loop_NTPase"/>
</dbReference>
<evidence type="ECO:0000313" key="2">
    <source>
        <dbReference type="Proteomes" id="UP000293764"/>
    </source>
</evidence>
<name>A0A4V1ZH43_9MICO</name>
<gene>
    <name evidence="1" type="ORF">EUA98_11870</name>
</gene>
<accession>A0A4V1ZH43</accession>
<proteinExistence type="predicted"/>
<dbReference type="OrthoDB" id="9791280at2"/>
<evidence type="ECO:0000313" key="1">
    <source>
        <dbReference type="EMBL" id="RYV50744.1"/>
    </source>
</evidence>
<dbReference type="Gene3D" id="3.40.50.300">
    <property type="entry name" value="P-loop containing nucleotide triphosphate hydrolases"/>
    <property type="match status" value="1"/>
</dbReference>
<dbReference type="EMBL" id="SDWW01000027">
    <property type="protein sequence ID" value="RYV50744.1"/>
    <property type="molecule type" value="Genomic_DNA"/>
</dbReference>